<accession>A0A8T2AL93</accession>
<dbReference type="PROSITE" id="PS50181">
    <property type="entry name" value="FBOX"/>
    <property type="match status" value="1"/>
</dbReference>
<keyword evidence="3" id="KW-1185">Reference proteome</keyword>
<dbReference type="AlphaFoldDB" id="A0A8T2AL93"/>
<dbReference type="EMBL" id="JAEFBJ010000009">
    <property type="protein sequence ID" value="KAG7574430.1"/>
    <property type="molecule type" value="Genomic_DNA"/>
</dbReference>
<name>A0A8T2AL93_ARASU</name>
<dbReference type="Pfam" id="PF08268">
    <property type="entry name" value="FBA_3"/>
    <property type="match status" value="1"/>
</dbReference>
<dbReference type="SMART" id="SM00256">
    <property type="entry name" value="FBOX"/>
    <property type="match status" value="1"/>
</dbReference>
<dbReference type="NCBIfam" id="TIGR01640">
    <property type="entry name" value="F_box_assoc_1"/>
    <property type="match status" value="1"/>
</dbReference>
<dbReference type="CDD" id="cd22157">
    <property type="entry name" value="F-box_AtFBW1-like"/>
    <property type="match status" value="1"/>
</dbReference>
<gene>
    <name evidence="2" type="ORF">ISN44_As09g026140</name>
</gene>
<protein>
    <submittedName>
        <fullName evidence="2">F-box domain</fullName>
    </submittedName>
</protein>
<dbReference type="InterPro" id="IPR017451">
    <property type="entry name" value="F-box-assoc_interact_dom"/>
</dbReference>
<comment type="caution">
    <text evidence="2">The sequence shown here is derived from an EMBL/GenBank/DDBJ whole genome shotgun (WGS) entry which is preliminary data.</text>
</comment>
<evidence type="ECO:0000259" key="1">
    <source>
        <dbReference type="PROSITE" id="PS50181"/>
    </source>
</evidence>
<reference evidence="2 3" key="1">
    <citation type="submission" date="2020-12" db="EMBL/GenBank/DDBJ databases">
        <title>Concerted genomic and epigenomic changes stabilize Arabidopsis allopolyploids.</title>
        <authorList>
            <person name="Chen Z."/>
        </authorList>
    </citation>
    <scope>NUCLEOTIDE SEQUENCE [LARGE SCALE GENOMIC DNA]</scope>
    <source>
        <strain evidence="2">As9502</strain>
        <tissue evidence="2">Leaf</tissue>
    </source>
</reference>
<dbReference type="OrthoDB" id="1084782at2759"/>
<evidence type="ECO:0000313" key="3">
    <source>
        <dbReference type="Proteomes" id="UP000694251"/>
    </source>
</evidence>
<dbReference type="Proteomes" id="UP000694251">
    <property type="component" value="Chromosome 9"/>
</dbReference>
<dbReference type="PANTHER" id="PTHR31111:SF14">
    <property type="entry name" value="F-BOX ASSOCIATED DOMAIN-CONTAINING PROTEIN"/>
    <property type="match status" value="1"/>
</dbReference>
<feature type="domain" description="F-box" evidence="1">
    <location>
        <begin position="63"/>
        <end position="113"/>
    </location>
</feature>
<dbReference type="InterPro" id="IPR001810">
    <property type="entry name" value="F-box_dom"/>
</dbReference>
<sequence length="450" mass="51827">MKRRRRDLKQAAESEQEERQSIAHVVSLRDSDQLQIMDNVKGDNSLALFPAKFPITRERRKRRKYMCEIPSHLLMEIVMRLPAKSMVRFKCISKQWSSLISCRYFCNRLFTTVTRLQQQPHLYMCLVDQGGQRVLLSLSSTSPDNTCYVVDQDLSITGMGGFFLNAVRGLLCFSVRKKACIYNPTTRQLLTLPAIKSGIIAQQGERKDIRYYIGHDPVNDQYKLVCTIVTSSAFFKNVKSEHWVFVLEAGGSWRKVVPLENYHPHAPATVGQFIKGSVVHYMAWLDMDTCAVVSFDFTSEELTTILVPHEAGDVALPAARMKAGLIEYDGKIAVFDHTHLKEKCLVDLWVLKDAGKKKWSKKRRFLQPCQKHLVHDDIELIVKGTTQDGKVILAPVKMHSQFYILCYDMRSNDLRKVEIKGVPHIWFDKECYFDLKYSKDESEDVIYLET</sequence>
<evidence type="ECO:0000313" key="2">
    <source>
        <dbReference type="EMBL" id="KAG7574430.1"/>
    </source>
</evidence>
<dbReference type="Pfam" id="PF00646">
    <property type="entry name" value="F-box"/>
    <property type="match status" value="1"/>
</dbReference>
<dbReference type="InterPro" id="IPR013187">
    <property type="entry name" value="F-box-assoc_dom_typ3"/>
</dbReference>
<proteinExistence type="predicted"/>
<dbReference type="PANTHER" id="PTHR31111">
    <property type="entry name" value="BNAA05G37150D PROTEIN-RELATED"/>
    <property type="match status" value="1"/>
</dbReference>
<organism evidence="2 3">
    <name type="scientific">Arabidopsis suecica</name>
    <name type="common">Swedish thale-cress</name>
    <name type="synonym">Cardaminopsis suecica</name>
    <dbReference type="NCBI Taxonomy" id="45249"/>
    <lineage>
        <taxon>Eukaryota</taxon>
        <taxon>Viridiplantae</taxon>
        <taxon>Streptophyta</taxon>
        <taxon>Embryophyta</taxon>
        <taxon>Tracheophyta</taxon>
        <taxon>Spermatophyta</taxon>
        <taxon>Magnoliopsida</taxon>
        <taxon>eudicotyledons</taxon>
        <taxon>Gunneridae</taxon>
        <taxon>Pentapetalae</taxon>
        <taxon>rosids</taxon>
        <taxon>malvids</taxon>
        <taxon>Brassicales</taxon>
        <taxon>Brassicaceae</taxon>
        <taxon>Camelineae</taxon>
        <taxon>Arabidopsis</taxon>
    </lineage>
</organism>